<dbReference type="InterPro" id="IPR000792">
    <property type="entry name" value="Tscrpt_reg_LuxR_C"/>
</dbReference>
<organism evidence="5 6">
    <name type="scientific">Paracoccus shanxieyensis</name>
    <dbReference type="NCBI Taxonomy" id="2675752"/>
    <lineage>
        <taxon>Bacteria</taxon>
        <taxon>Pseudomonadati</taxon>
        <taxon>Pseudomonadota</taxon>
        <taxon>Alphaproteobacteria</taxon>
        <taxon>Rhodobacterales</taxon>
        <taxon>Paracoccaceae</taxon>
        <taxon>Paracoccus</taxon>
    </lineage>
</organism>
<dbReference type="EMBL" id="WMII01000006">
    <property type="protein sequence ID" value="MTH64267.1"/>
    <property type="molecule type" value="Genomic_DNA"/>
</dbReference>
<dbReference type="SUPFAM" id="SSF75516">
    <property type="entry name" value="Pheromone-binding domain of LuxR-like quorum-sensing transcription factors"/>
    <property type="match status" value="1"/>
</dbReference>
<proteinExistence type="predicted"/>
<feature type="domain" description="HTH luxR-type" evidence="4">
    <location>
        <begin position="137"/>
        <end position="194"/>
    </location>
</feature>
<reference evidence="5 6" key="1">
    <citation type="submission" date="2019-11" db="EMBL/GenBank/DDBJ databases">
        <authorList>
            <person name="Dong K."/>
        </authorList>
    </citation>
    <scope>NUCLEOTIDE SEQUENCE [LARGE SCALE GENOMIC DNA]</scope>
    <source>
        <strain evidence="5 6">DK608</strain>
    </source>
</reference>
<evidence type="ECO:0000313" key="5">
    <source>
        <dbReference type="EMBL" id="MTH64267.1"/>
    </source>
</evidence>
<dbReference type="InterPro" id="IPR036693">
    <property type="entry name" value="TF_LuxR_autoind-bd_dom_sf"/>
</dbReference>
<dbReference type="InterPro" id="IPR036388">
    <property type="entry name" value="WH-like_DNA-bd_sf"/>
</dbReference>
<evidence type="ECO:0000256" key="2">
    <source>
        <dbReference type="ARBA" id="ARBA00023125"/>
    </source>
</evidence>
<evidence type="ECO:0000259" key="4">
    <source>
        <dbReference type="SMART" id="SM00421"/>
    </source>
</evidence>
<evidence type="ECO:0000313" key="6">
    <source>
        <dbReference type="Proteomes" id="UP000478740"/>
    </source>
</evidence>
<dbReference type="Gene3D" id="3.30.450.80">
    <property type="entry name" value="Transcription factor LuxR-like, autoinducer-binding domain"/>
    <property type="match status" value="1"/>
</dbReference>
<dbReference type="Pfam" id="PF03472">
    <property type="entry name" value="Autoind_bind"/>
    <property type="match status" value="1"/>
</dbReference>
<evidence type="ECO:0000256" key="1">
    <source>
        <dbReference type="ARBA" id="ARBA00023015"/>
    </source>
</evidence>
<accession>A0A6L6J0R4</accession>
<dbReference type="AlphaFoldDB" id="A0A6L6J0R4"/>
<protein>
    <submittedName>
        <fullName evidence="5">LuxR family transcriptional regulator</fullName>
    </submittedName>
</protein>
<dbReference type="SMART" id="SM00421">
    <property type="entry name" value="HTH_LUXR"/>
    <property type="match status" value="1"/>
</dbReference>
<dbReference type="GO" id="GO:0003677">
    <property type="term" value="F:DNA binding"/>
    <property type="evidence" value="ECO:0007669"/>
    <property type="project" value="UniProtKB-KW"/>
</dbReference>
<dbReference type="Proteomes" id="UP000478740">
    <property type="component" value="Unassembled WGS sequence"/>
</dbReference>
<dbReference type="RefSeq" id="WP_155044128.1">
    <property type="nucleotide sequence ID" value="NZ_WMIH01000006.1"/>
</dbReference>
<keyword evidence="1" id="KW-0805">Transcription regulation</keyword>
<keyword evidence="6" id="KW-1185">Reference proteome</keyword>
<sequence length="200" mass="22337">MSATTETYLRAMQVIAPSGYYIGVRIREARADIVYNTYPEEWRQRYLAMSYRLRDPTIAWAYANKGAAHWKDLADLDTAGIFPDAARYGLAHGLIIGTGELAKRTLAGFARPDRAFTAAEVDWLQAAVRRIHQHARPDAVTFRELQALRLIAEGKPYAIAAHMLGISQSALRARLASARNRLNARTVAEALQQARSKNII</sequence>
<dbReference type="GO" id="GO:0006355">
    <property type="term" value="P:regulation of DNA-templated transcription"/>
    <property type="evidence" value="ECO:0007669"/>
    <property type="project" value="InterPro"/>
</dbReference>
<dbReference type="InterPro" id="IPR016032">
    <property type="entry name" value="Sig_transdc_resp-reg_C-effctor"/>
</dbReference>
<name>A0A6L6J0R4_9RHOB</name>
<gene>
    <name evidence="5" type="ORF">GL284_08285</name>
</gene>
<keyword evidence="3" id="KW-0804">Transcription</keyword>
<evidence type="ECO:0000256" key="3">
    <source>
        <dbReference type="ARBA" id="ARBA00023163"/>
    </source>
</evidence>
<dbReference type="Gene3D" id="1.10.10.10">
    <property type="entry name" value="Winged helix-like DNA-binding domain superfamily/Winged helix DNA-binding domain"/>
    <property type="match status" value="1"/>
</dbReference>
<dbReference type="SUPFAM" id="SSF46894">
    <property type="entry name" value="C-terminal effector domain of the bipartite response regulators"/>
    <property type="match status" value="1"/>
</dbReference>
<comment type="caution">
    <text evidence="5">The sequence shown here is derived from an EMBL/GenBank/DDBJ whole genome shotgun (WGS) entry which is preliminary data.</text>
</comment>
<keyword evidence="2" id="KW-0238">DNA-binding</keyword>
<dbReference type="InterPro" id="IPR005143">
    <property type="entry name" value="TF_LuxR_autoind-bd_dom"/>
</dbReference>